<feature type="region of interest" description="Disordered" evidence="1">
    <location>
        <begin position="239"/>
        <end position="285"/>
    </location>
</feature>
<feature type="compositionally biased region" description="Low complexity" evidence="1">
    <location>
        <begin position="127"/>
        <end position="137"/>
    </location>
</feature>
<evidence type="ECO:0000256" key="2">
    <source>
        <dbReference type="SAM" id="Phobius"/>
    </source>
</evidence>
<dbReference type="Proteomes" id="UP000193719">
    <property type="component" value="Unassembled WGS sequence"/>
</dbReference>
<comment type="caution">
    <text evidence="3">The sequence shown here is derived from an EMBL/GenBank/DDBJ whole genome shotgun (WGS) entry which is preliminary data.</text>
</comment>
<dbReference type="AlphaFoldDB" id="A0A1Y1VHT5"/>
<accession>A0A1Y1VHT5</accession>
<reference evidence="3 4" key="2">
    <citation type="submission" date="2016-08" db="EMBL/GenBank/DDBJ databases">
        <title>Pervasive Adenine N6-methylation of Active Genes in Fungi.</title>
        <authorList>
            <consortium name="DOE Joint Genome Institute"/>
            <person name="Mondo S.J."/>
            <person name="Dannebaum R.O."/>
            <person name="Kuo R.C."/>
            <person name="Labutti K."/>
            <person name="Haridas S."/>
            <person name="Kuo A."/>
            <person name="Salamov A."/>
            <person name="Ahrendt S.R."/>
            <person name="Lipzen A."/>
            <person name="Sullivan W."/>
            <person name="Andreopoulos W.B."/>
            <person name="Clum A."/>
            <person name="Lindquist E."/>
            <person name="Daum C."/>
            <person name="Ramamoorthy G.K."/>
            <person name="Gryganskyi A."/>
            <person name="Culley D."/>
            <person name="Magnuson J.K."/>
            <person name="James T.Y."/>
            <person name="O'Malley M.A."/>
            <person name="Stajich J.E."/>
            <person name="Spatafora J.W."/>
            <person name="Visel A."/>
            <person name="Grigoriev I.V."/>
        </authorList>
    </citation>
    <scope>NUCLEOTIDE SEQUENCE [LARGE SCALE GENOMIC DNA]</scope>
    <source>
        <strain evidence="4">finn</strain>
    </source>
</reference>
<sequence>MPKIPYTENISQYNNPLPFPNYLNTLSLLTDSSTSTVRKFFNANKSISETLLITLISVIQEGIAYQLANHSNISVDNNSKSYTNNTNFYCCKGVPIKLNKKLEASSSSSTTTLKKRSSSFSYSRIYNNNDSGNNNKENTFDGEEDGVKKENSRIRTIIKNDNPIHDLKKNRLSRSFSSSSLECAKGKSSLHYTSRINKSFIKNKSIHGSRLKYHLQEDVPESFSEKSSMDKNIDTSLFSTFTTTTMPENRTKEASTPSLNMDHDSIINNEPHPSPPSSPSSSSKNKDKASVFILVKNLFHMLNIVKGLHFKKQKQPKPVESLDEKERWEEFNRIYNEAMYNLKTEEYYKNKSLIFKYCTGLNSVQGCYFDIDDNNDEMDTIAVNSMSILDEKIREKSENKKTDILSRIKKDTLTRAEIKECGEYMRRVGVYQLFIQCPINHLLRVIASKLFSCGEKKYSPILRFLFVTCVVSPIQISVNILCLAFSNKKTPSEIKKCFTQHFTHILKLSLIYVPFSSQYFARTFLPRHCWVPFFNLSSFILGTYIKLIMKKKDDRKLTLL</sequence>
<evidence type="ECO:0000313" key="3">
    <source>
        <dbReference type="EMBL" id="ORX56602.1"/>
    </source>
</evidence>
<keyword evidence="2" id="KW-0812">Transmembrane</keyword>
<protein>
    <submittedName>
        <fullName evidence="3">Uncharacterized protein</fullName>
    </submittedName>
</protein>
<feature type="transmembrane region" description="Helical" evidence="2">
    <location>
        <begin position="530"/>
        <end position="549"/>
    </location>
</feature>
<feature type="region of interest" description="Disordered" evidence="1">
    <location>
        <begin position="124"/>
        <end position="150"/>
    </location>
</feature>
<evidence type="ECO:0000313" key="4">
    <source>
        <dbReference type="Proteomes" id="UP000193719"/>
    </source>
</evidence>
<dbReference type="STRING" id="1754191.A0A1Y1VHT5"/>
<dbReference type="OrthoDB" id="860at2759"/>
<gene>
    <name evidence="3" type="ORF">BCR36DRAFT_402593</name>
</gene>
<organism evidence="3 4">
    <name type="scientific">Piromyces finnis</name>
    <dbReference type="NCBI Taxonomy" id="1754191"/>
    <lineage>
        <taxon>Eukaryota</taxon>
        <taxon>Fungi</taxon>
        <taxon>Fungi incertae sedis</taxon>
        <taxon>Chytridiomycota</taxon>
        <taxon>Chytridiomycota incertae sedis</taxon>
        <taxon>Neocallimastigomycetes</taxon>
        <taxon>Neocallimastigales</taxon>
        <taxon>Neocallimastigaceae</taxon>
        <taxon>Piromyces</taxon>
    </lineage>
</organism>
<dbReference type="EMBL" id="MCFH01000007">
    <property type="protein sequence ID" value="ORX56602.1"/>
    <property type="molecule type" value="Genomic_DNA"/>
</dbReference>
<keyword evidence="4" id="KW-1185">Reference proteome</keyword>
<proteinExistence type="predicted"/>
<feature type="transmembrane region" description="Helical" evidence="2">
    <location>
        <begin position="461"/>
        <end position="485"/>
    </location>
</feature>
<evidence type="ECO:0000256" key="1">
    <source>
        <dbReference type="SAM" id="MobiDB-lite"/>
    </source>
</evidence>
<reference evidence="3 4" key="1">
    <citation type="submission" date="2016-08" db="EMBL/GenBank/DDBJ databases">
        <title>Genomes of anaerobic fungi encode conserved fungal cellulosomes for biomass hydrolysis.</title>
        <authorList>
            <consortium name="DOE Joint Genome Institute"/>
            <person name="Haitjema C.H."/>
            <person name="Gilmore S.P."/>
            <person name="Henske J.K."/>
            <person name="Solomon K.V."/>
            <person name="De Groot R."/>
            <person name="Kuo A."/>
            <person name="Mondo S.J."/>
            <person name="Salamov A.A."/>
            <person name="Labutti K."/>
            <person name="Zhao Z."/>
            <person name="Chiniquy J."/>
            <person name="Barry K."/>
            <person name="Brewer H.M."/>
            <person name="Purvine S.O."/>
            <person name="Wright A.T."/>
            <person name="Boxma B."/>
            <person name="Van Alen T."/>
            <person name="Hackstein J.H."/>
            <person name="Baker S.E."/>
            <person name="Grigoriev I.V."/>
            <person name="O'Malley M.A."/>
        </authorList>
    </citation>
    <scope>NUCLEOTIDE SEQUENCE [LARGE SCALE GENOMIC DNA]</scope>
    <source>
        <strain evidence="4">finn</strain>
    </source>
</reference>
<keyword evidence="2" id="KW-1133">Transmembrane helix</keyword>
<name>A0A1Y1VHT5_9FUNG</name>
<feature type="transmembrane region" description="Helical" evidence="2">
    <location>
        <begin position="505"/>
        <end position="524"/>
    </location>
</feature>
<keyword evidence="2" id="KW-0472">Membrane</keyword>